<dbReference type="SUPFAM" id="SSF52743">
    <property type="entry name" value="Subtilisin-like"/>
    <property type="match status" value="1"/>
</dbReference>
<dbReference type="InterPro" id="IPR000209">
    <property type="entry name" value="Peptidase_S8/S53_dom"/>
</dbReference>
<dbReference type="Pfam" id="PF00082">
    <property type="entry name" value="Peptidase_S8"/>
    <property type="match status" value="1"/>
</dbReference>
<comment type="similarity">
    <text evidence="1 5">Belongs to the peptidase S8 family.</text>
</comment>
<dbReference type="GO" id="GO:0004252">
    <property type="term" value="F:serine-type endopeptidase activity"/>
    <property type="evidence" value="ECO:0007669"/>
    <property type="project" value="UniProtKB-UniRule"/>
</dbReference>
<reference evidence="7 8" key="1">
    <citation type="journal article" date="2016" name="Int. J. Syst. Evol. Microbiol.">
        <title>Panacibacter ginsenosidivorans gen. nov., sp. nov., with ginsenoside converting activity isolated from soil of a ginseng field.</title>
        <authorList>
            <person name="Siddiqi M.Z."/>
            <person name="Muhammad Shafi S."/>
            <person name="Choi K.D."/>
            <person name="Im W.T."/>
        </authorList>
    </citation>
    <scope>NUCLEOTIDE SEQUENCE [LARGE SCALE GENOMIC DNA]</scope>
    <source>
        <strain evidence="7 8">Gsoil1550</strain>
    </source>
</reference>
<dbReference type="PROSITE" id="PS51257">
    <property type="entry name" value="PROKAR_LIPOPROTEIN"/>
    <property type="match status" value="1"/>
</dbReference>
<dbReference type="PANTHER" id="PTHR43806:SF11">
    <property type="entry name" value="CEREVISIN-RELATED"/>
    <property type="match status" value="1"/>
</dbReference>
<feature type="domain" description="Peptidase S8/S53" evidence="6">
    <location>
        <begin position="231"/>
        <end position="500"/>
    </location>
</feature>
<keyword evidence="4 5" id="KW-0720">Serine protease</keyword>
<dbReference type="AlphaFoldDB" id="A0A5B8V6F3"/>
<feature type="active site" description="Charge relay system" evidence="5">
    <location>
        <position position="454"/>
    </location>
</feature>
<gene>
    <name evidence="7" type="ORF">FRZ67_06625</name>
</gene>
<dbReference type="PRINTS" id="PR00723">
    <property type="entry name" value="SUBTILISIN"/>
</dbReference>
<evidence type="ECO:0000313" key="7">
    <source>
        <dbReference type="EMBL" id="QEC66984.1"/>
    </source>
</evidence>
<dbReference type="RefSeq" id="WP_147188784.1">
    <property type="nucleotide sequence ID" value="NZ_CP042435.1"/>
</dbReference>
<protein>
    <submittedName>
        <fullName evidence="7">S8/S53 family peptidase</fullName>
    </submittedName>
</protein>
<accession>A0A5B8V6F3</accession>
<sequence>MRKIYAITAIATFVLSACQKEIKNQSTTVSADPQEEKMSRKEINDVIMDKFTQTGTFDWKDATDKMLWSAAQNSDKIFSIGYKPVSETDIDNKISSININDIQWSNAKNQVLELIYTSEKEKNPSLKFEDLEIWKDKKLPVIDVKIENIKTLQALRSLPLVRYVEPMGYDPIAEENKATDLSIFDGSGCGGYDGNTSLVNGSDYTVVSPNAKVSWNYSYHGISNAWTKSTGSGVKIMVIDSGVSPDQENLGSDFNQGLSAGRTIEKIFTLPGATSADDGCGHGTTMCGEATAPRGTDGNSCGVAYNSNLVACRAARDVFIDESDEVKGVSDAYIWAADNATVKIISLSMGRITGSSQIKDAINYADGKGKLMFCAGGTSFSWTALFVGVIFPASLPNVEAVTGIKDKATLTACSDCHKGKQIDFVIVMEKANGGLHALSTATSGDVPTTVGGSSVATSTAAGIAALVWSRFPGYTRQDVINKLTTTASNYPAKTKNYGWGKMNADAATN</sequence>
<dbReference type="InterPro" id="IPR050131">
    <property type="entry name" value="Peptidase_S8_subtilisin-like"/>
</dbReference>
<dbReference type="PANTHER" id="PTHR43806">
    <property type="entry name" value="PEPTIDASE S8"/>
    <property type="match status" value="1"/>
</dbReference>
<dbReference type="PROSITE" id="PS00136">
    <property type="entry name" value="SUBTILASE_ASP"/>
    <property type="match status" value="1"/>
</dbReference>
<dbReference type="Proteomes" id="UP000321533">
    <property type="component" value="Chromosome"/>
</dbReference>
<keyword evidence="8" id="KW-1185">Reference proteome</keyword>
<evidence type="ECO:0000256" key="1">
    <source>
        <dbReference type="ARBA" id="ARBA00011073"/>
    </source>
</evidence>
<name>A0A5B8V6F3_9BACT</name>
<organism evidence="7 8">
    <name type="scientific">Panacibacter ginsenosidivorans</name>
    <dbReference type="NCBI Taxonomy" id="1813871"/>
    <lineage>
        <taxon>Bacteria</taxon>
        <taxon>Pseudomonadati</taxon>
        <taxon>Bacteroidota</taxon>
        <taxon>Chitinophagia</taxon>
        <taxon>Chitinophagales</taxon>
        <taxon>Chitinophagaceae</taxon>
        <taxon>Panacibacter</taxon>
    </lineage>
</organism>
<proteinExistence type="inferred from homology"/>
<dbReference type="Gene3D" id="3.40.50.200">
    <property type="entry name" value="Peptidase S8/S53 domain"/>
    <property type="match status" value="1"/>
</dbReference>
<feature type="active site" description="Charge relay system" evidence="5">
    <location>
        <position position="282"/>
    </location>
</feature>
<feature type="active site" description="Charge relay system" evidence="5">
    <location>
        <position position="240"/>
    </location>
</feature>
<dbReference type="GO" id="GO:0006508">
    <property type="term" value="P:proteolysis"/>
    <property type="evidence" value="ECO:0007669"/>
    <property type="project" value="UniProtKB-KW"/>
</dbReference>
<evidence type="ECO:0000256" key="2">
    <source>
        <dbReference type="ARBA" id="ARBA00022670"/>
    </source>
</evidence>
<dbReference type="KEGG" id="pgin:FRZ67_06625"/>
<keyword evidence="3 5" id="KW-0378">Hydrolase</keyword>
<evidence type="ECO:0000256" key="4">
    <source>
        <dbReference type="ARBA" id="ARBA00022825"/>
    </source>
</evidence>
<dbReference type="InterPro" id="IPR023827">
    <property type="entry name" value="Peptidase_S8_Asp-AS"/>
</dbReference>
<dbReference type="InterPro" id="IPR036852">
    <property type="entry name" value="Peptidase_S8/S53_dom_sf"/>
</dbReference>
<dbReference type="CDD" id="cd00306">
    <property type="entry name" value="Peptidases_S8_S53"/>
    <property type="match status" value="1"/>
</dbReference>
<dbReference type="PROSITE" id="PS51892">
    <property type="entry name" value="SUBTILASE"/>
    <property type="match status" value="1"/>
</dbReference>
<keyword evidence="2 5" id="KW-0645">Protease</keyword>
<evidence type="ECO:0000259" key="6">
    <source>
        <dbReference type="Pfam" id="PF00082"/>
    </source>
</evidence>
<dbReference type="InterPro" id="IPR015500">
    <property type="entry name" value="Peptidase_S8_subtilisin-rel"/>
</dbReference>
<evidence type="ECO:0000313" key="8">
    <source>
        <dbReference type="Proteomes" id="UP000321533"/>
    </source>
</evidence>
<evidence type="ECO:0000256" key="3">
    <source>
        <dbReference type="ARBA" id="ARBA00022801"/>
    </source>
</evidence>
<evidence type="ECO:0000256" key="5">
    <source>
        <dbReference type="PROSITE-ProRule" id="PRU01240"/>
    </source>
</evidence>
<dbReference type="EMBL" id="CP042435">
    <property type="protein sequence ID" value="QEC66984.1"/>
    <property type="molecule type" value="Genomic_DNA"/>
</dbReference>
<dbReference type="OrthoDB" id="9798386at2"/>